<dbReference type="OrthoDB" id="6135810at2759"/>
<organism evidence="1 2">
    <name type="scientific">Leptobrachium leishanense</name>
    <name type="common">Leishan spiny toad</name>
    <dbReference type="NCBI Taxonomy" id="445787"/>
    <lineage>
        <taxon>Eukaryota</taxon>
        <taxon>Metazoa</taxon>
        <taxon>Chordata</taxon>
        <taxon>Craniata</taxon>
        <taxon>Vertebrata</taxon>
        <taxon>Euteleostomi</taxon>
        <taxon>Amphibia</taxon>
        <taxon>Batrachia</taxon>
        <taxon>Anura</taxon>
        <taxon>Pelobatoidea</taxon>
        <taxon>Megophryidae</taxon>
        <taxon>Leptobrachium</taxon>
    </lineage>
</organism>
<dbReference type="Proteomes" id="UP000694569">
    <property type="component" value="Unplaced"/>
</dbReference>
<proteinExistence type="predicted"/>
<evidence type="ECO:0000313" key="2">
    <source>
        <dbReference type="Proteomes" id="UP000694569"/>
    </source>
</evidence>
<accession>A0A8C5N3Z4</accession>
<gene>
    <name evidence="1" type="primary">RIMOC1</name>
</gene>
<dbReference type="PANTHER" id="PTHR28494:SF1">
    <property type="entry name" value="RAB7A-INTERACTING MON1-CCZ1 COMPLEX SUBUNIT 1"/>
    <property type="match status" value="1"/>
</dbReference>
<dbReference type="GeneTree" id="ENSGT00390000011383"/>
<dbReference type="GO" id="GO:0000423">
    <property type="term" value="P:mitophagy"/>
    <property type="evidence" value="ECO:0007669"/>
    <property type="project" value="InterPro"/>
</dbReference>
<protein>
    <submittedName>
        <fullName evidence="1">RAB7A interacting MON1-CCZ1 complex subunit 1</fullName>
    </submittedName>
</protein>
<dbReference type="Ensembl" id="ENSLLET00000022210.1">
    <property type="protein sequence ID" value="ENSLLEP00000021384.1"/>
    <property type="gene ID" value="ENSLLEG00000013549.1"/>
</dbReference>
<reference evidence="1" key="2">
    <citation type="submission" date="2025-09" db="UniProtKB">
        <authorList>
            <consortium name="Ensembl"/>
        </authorList>
    </citation>
    <scope>IDENTIFICATION</scope>
</reference>
<dbReference type="Pfam" id="PF17716">
    <property type="entry name" value="RIMC1"/>
    <property type="match status" value="1"/>
</dbReference>
<keyword evidence="2" id="KW-1185">Reference proteome</keyword>
<dbReference type="AlphaFoldDB" id="A0A8C5N3Z4"/>
<dbReference type="InterPro" id="IPR037657">
    <property type="entry name" value="RIMC1"/>
</dbReference>
<sequence>MAASSVNDWMRKVEQLQLRWQRLNTGAEEDAVLLKASATLQKLSEILSARTGELDISLFLNLYSKAVLDITFFEENQLVDEDFIRADSLEKVGELIQALSEPEHLVREAILPLPEAPLCLEVEVCECLHWRRGALLYMYCHTVGEREHWNLRNRRIFQQCLKDGVSYLLTMLKARSPVTLNDVSFRDFSAASLLSKGIFSDIHVLALMYCGEMCYWALKYCRDAQPINDGSERGDCLQDKSPSFQEVGEHALETYVSVCEGPLANQGWNTEKAKDLLQYLKSSKT</sequence>
<name>A0A8C5N3Z4_9ANUR</name>
<reference evidence="1" key="1">
    <citation type="submission" date="2025-08" db="UniProtKB">
        <authorList>
            <consortium name="Ensembl"/>
        </authorList>
    </citation>
    <scope>IDENTIFICATION</scope>
</reference>
<dbReference type="PANTHER" id="PTHR28494">
    <property type="entry name" value="UPF0600 PROTEIN C5ORF51"/>
    <property type="match status" value="1"/>
</dbReference>
<evidence type="ECO:0000313" key="1">
    <source>
        <dbReference type="Ensembl" id="ENSLLEP00000021384.1"/>
    </source>
</evidence>